<evidence type="ECO:0000313" key="2">
    <source>
        <dbReference type="Proteomes" id="UP000001936"/>
    </source>
</evidence>
<protein>
    <submittedName>
        <fullName evidence="1">Uncharacterized protein</fullName>
    </submittedName>
</protein>
<dbReference type="AlphaFoldDB" id="Q2K3Q9"/>
<name>Q2K3Q9_RHIEC</name>
<reference evidence="1 2" key="1">
    <citation type="journal article" date="2006" name="Proc. Natl. Acad. Sci. U.S.A.">
        <title>The partitioned Rhizobium etli genome: genetic and metabolic redundancy in seven interacting replicons.</title>
        <authorList>
            <person name="Gonzalez V."/>
            <person name="Santamaria R.I."/>
            <person name="Bustos P."/>
            <person name="Hernandez-Gonzalez I."/>
            <person name="Medrano-Soto A."/>
            <person name="Moreno-Hagelsieb G."/>
            <person name="Janga S.C."/>
            <person name="Ramirez M.A."/>
            <person name="Jimenez-Jacinto V."/>
            <person name="Collado-Vides J."/>
            <person name="Davila G."/>
        </authorList>
    </citation>
    <scope>NUCLEOTIDE SEQUENCE [LARGE SCALE GENOMIC DNA]</scope>
    <source>
        <strain evidence="2">ATCC 51251 / DSM 11541 / JCM 21823 / NBRC 15573 / CFN 42</strain>
    </source>
</reference>
<accession>Q2K3Q9</accession>
<keyword evidence="2" id="KW-1185">Reference proteome</keyword>
<gene>
    <name evidence="1" type="ordered locus">RHE_CH03779</name>
</gene>
<dbReference type="HOGENOM" id="CLU_1282358_0_0_5"/>
<dbReference type="KEGG" id="ret:RHE_CH03779"/>
<dbReference type="Proteomes" id="UP000001936">
    <property type="component" value="Chromosome"/>
</dbReference>
<organism evidence="1 2">
    <name type="scientific">Rhizobium etli (strain ATCC 51251 / DSM 11541 / JCM 21823 / NBRC 15573 / CFN 42)</name>
    <dbReference type="NCBI Taxonomy" id="347834"/>
    <lineage>
        <taxon>Bacteria</taxon>
        <taxon>Pseudomonadati</taxon>
        <taxon>Pseudomonadota</taxon>
        <taxon>Alphaproteobacteria</taxon>
        <taxon>Hyphomicrobiales</taxon>
        <taxon>Rhizobiaceae</taxon>
        <taxon>Rhizobium/Agrobacterium group</taxon>
        <taxon>Rhizobium</taxon>
    </lineage>
</organism>
<dbReference type="EMBL" id="CP000133">
    <property type="protein sequence ID" value="ABC92527.1"/>
    <property type="molecule type" value="Genomic_DNA"/>
</dbReference>
<evidence type="ECO:0000313" key="1">
    <source>
        <dbReference type="EMBL" id="ABC92527.1"/>
    </source>
</evidence>
<sequence>MRRKCASNEGVLITPPDHFHHRIALRATRKAKTRLAGAGFRLCREFSSIAAPDRPGHLAFIGLTGDAPGFAAIMSVAAMLAFANAEGHAALADGDAGPHPLVTIVIVIGTLPDIDAVGENRPCKRAGGKGRHGTVQNHLSHVVSPCLKGQRSKREVVPTPAANLASWNGSGIYCSRLNRHLPEQSQNANQLFNFACASSKVATVTIRRGQTCIRK</sequence>
<proteinExistence type="predicted"/>